<evidence type="ECO:0000256" key="6">
    <source>
        <dbReference type="ARBA" id="ARBA00022840"/>
    </source>
</evidence>
<feature type="transmembrane region" description="Helical" evidence="9">
    <location>
        <begin position="29"/>
        <end position="51"/>
    </location>
</feature>
<dbReference type="PROSITE" id="PS00211">
    <property type="entry name" value="ABC_TRANSPORTER_1"/>
    <property type="match status" value="1"/>
</dbReference>
<dbReference type="EMBL" id="FUWR01000001">
    <property type="protein sequence ID" value="SJZ36251.1"/>
    <property type="molecule type" value="Genomic_DNA"/>
</dbReference>
<evidence type="ECO:0000256" key="4">
    <source>
        <dbReference type="ARBA" id="ARBA00022692"/>
    </source>
</evidence>
<dbReference type="InterPro" id="IPR014216">
    <property type="entry name" value="ABC_transptr_CydD"/>
</dbReference>
<name>A0A1T4K1F9_9BACT</name>
<feature type="transmembrane region" description="Helical" evidence="9">
    <location>
        <begin position="169"/>
        <end position="188"/>
    </location>
</feature>
<dbReference type="InterPro" id="IPR036640">
    <property type="entry name" value="ABC1_TM_sf"/>
</dbReference>
<dbReference type="FunFam" id="3.40.50.300:FF:000299">
    <property type="entry name" value="ABC transporter ATP-binding protein/permease"/>
    <property type="match status" value="1"/>
</dbReference>
<dbReference type="InterPro" id="IPR039421">
    <property type="entry name" value="Type_1_exporter"/>
</dbReference>
<dbReference type="OrthoDB" id="9772049at2"/>
<gene>
    <name evidence="12" type="ORF">SAMN02745119_00250</name>
</gene>
<keyword evidence="7 9" id="KW-1133">Transmembrane helix</keyword>
<keyword evidence="3" id="KW-1003">Cell membrane</keyword>
<keyword evidence="4 9" id="KW-0812">Transmembrane</keyword>
<feature type="domain" description="ABC transmembrane type-1" evidence="11">
    <location>
        <begin position="30"/>
        <end position="312"/>
    </location>
</feature>
<dbReference type="PROSITE" id="PS50893">
    <property type="entry name" value="ABC_TRANSPORTER_2"/>
    <property type="match status" value="1"/>
</dbReference>
<proteinExistence type="predicted"/>
<keyword evidence="13" id="KW-1185">Reference proteome</keyword>
<dbReference type="GO" id="GO:0016887">
    <property type="term" value="F:ATP hydrolysis activity"/>
    <property type="evidence" value="ECO:0007669"/>
    <property type="project" value="InterPro"/>
</dbReference>
<dbReference type="Gene3D" id="3.40.50.300">
    <property type="entry name" value="P-loop containing nucleotide triphosphate hydrolases"/>
    <property type="match status" value="1"/>
</dbReference>
<dbReference type="CDD" id="cd18584">
    <property type="entry name" value="ABC_6TM_AarD_CydD"/>
    <property type="match status" value="1"/>
</dbReference>
<organism evidence="12 13">
    <name type="scientific">Trichlorobacter thiogenes</name>
    <dbReference type="NCBI Taxonomy" id="115783"/>
    <lineage>
        <taxon>Bacteria</taxon>
        <taxon>Pseudomonadati</taxon>
        <taxon>Thermodesulfobacteriota</taxon>
        <taxon>Desulfuromonadia</taxon>
        <taxon>Geobacterales</taxon>
        <taxon>Geobacteraceae</taxon>
        <taxon>Trichlorobacter</taxon>
    </lineage>
</organism>
<dbReference type="SMART" id="SM00382">
    <property type="entry name" value="AAA"/>
    <property type="match status" value="1"/>
</dbReference>
<keyword evidence="8 9" id="KW-0472">Membrane</keyword>
<evidence type="ECO:0000256" key="2">
    <source>
        <dbReference type="ARBA" id="ARBA00022448"/>
    </source>
</evidence>
<evidence type="ECO:0000313" key="12">
    <source>
        <dbReference type="EMBL" id="SJZ36251.1"/>
    </source>
</evidence>
<evidence type="ECO:0000313" key="13">
    <source>
        <dbReference type="Proteomes" id="UP000190102"/>
    </source>
</evidence>
<dbReference type="SUPFAM" id="SSF52540">
    <property type="entry name" value="P-loop containing nucleoside triphosphate hydrolases"/>
    <property type="match status" value="1"/>
</dbReference>
<dbReference type="GO" id="GO:0042883">
    <property type="term" value="P:cysteine transport"/>
    <property type="evidence" value="ECO:0007669"/>
    <property type="project" value="InterPro"/>
</dbReference>
<feature type="transmembrane region" description="Helical" evidence="9">
    <location>
        <begin position="278"/>
        <end position="298"/>
    </location>
</feature>
<dbReference type="AlphaFoldDB" id="A0A1T4K1F9"/>
<dbReference type="InterPro" id="IPR003593">
    <property type="entry name" value="AAA+_ATPase"/>
</dbReference>
<evidence type="ECO:0000259" key="10">
    <source>
        <dbReference type="PROSITE" id="PS50893"/>
    </source>
</evidence>
<protein>
    <submittedName>
        <fullName evidence="12">ATP-binding cassette, subfamily C, CydD</fullName>
    </submittedName>
</protein>
<dbReference type="Proteomes" id="UP000190102">
    <property type="component" value="Unassembled WGS sequence"/>
</dbReference>
<reference evidence="13" key="1">
    <citation type="submission" date="2017-02" db="EMBL/GenBank/DDBJ databases">
        <authorList>
            <person name="Varghese N."/>
            <person name="Submissions S."/>
        </authorList>
    </citation>
    <scope>NUCLEOTIDE SEQUENCE [LARGE SCALE GENOMIC DNA]</scope>
    <source>
        <strain evidence="13">ATCC BAA-34</strain>
    </source>
</reference>
<dbReference type="SUPFAM" id="SSF90123">
    <property type="entry name" value="ABC transporter transmembrane region"/>
    <property type="match status" value="1"/>
</dbReference>
<dbReference type="InterPro" id="IPR011527">
    <property type="entry name" value="ABC1_TM_dom"/>
</dbReference>
<sequence>MTEKQDTIPSHTTPEAWLRQQARSVKGSMLTAILAAFIGGLLIILQARLLATVCQRAVIEGFGLAPLLPLLAWLGLIALLRGLAAYLSEHAAIKAAAQVRQQVRTALYQRLLLLRPTGMAGEVGPLTEVVTAGVEGLEAYIARFLPQMVLAGLLPLAVLLVVLPSEWRSSLVLIFSAPFIPLLMVLIGKGTETLNRRQFARLSRMAAHLLDLVQGLPDLKIFGAAKREAELVAQVSDQYRVGTMAVLRVAFLSAFTLEFFSTVGTAVVAVIIGFRLLAGNLSLLDGLFVLLLAPEYYLPLRNLGLAYHSRMNGMAAAERIIPLLQQKDLLPQRSQRNTEEEINTDTYSPLHSSANLLVLCGESIEVVCTSVSFRYGGDRGGVQDISLTIPAGSMVALVGASGSGKSTLARLLLGLAQPESGQITVNNIDLAQLDQAAWRSQLAWVPQQPFFFSATIRENLLLGRPDADDQAIQQALAAASLTGVINALPEGLATRLGDRGAGLSGGELRRLALARVFLRDAGLVVLDEPTAGLDADNEQLVLDAMERLAAGRTMLIISHREATISRCQQVVVLAAGRLEQVTTSQEYLEVTA</sequence>
<evidence type="ECO:0000256" key="9">
    <source>
        <dbReference type="SAM" id="Phobius"/>
    </source>
</evidence>
<keyword evidence="2" id="KW-0813">Transport</keyword>
<dbReference type="PANTHER" id="PTHR24221">
    <property type="entry name" value="ATP-BINDING CASSETTE SUB-FAMILY B"/>
    <property type="match status" value="1"/>
</dbReference>
<evidence type="ECO:0000256" key="5">
    <source>
        <dbReference type="ARBA" id="ARBA00022741"/>
    </source>
</evidence>
<feature type="transmembrane region" description="Helical" evidence="9">
    <location>
        <begin position="57"/>
        <end position="80"/>
    </location>
</feature>
<keyword evidence="5" id="KW-0547">Nucleotide-binding</keyword>
<keyword evidence="6 12" id="KW-0067">ATP-binding</keyword>
<evidence type="ECO:0000256" key="1">
    <source>
        <dbReference type="ARBA" id="ARBA00004651"/>
    </source>
</evidence>
<comment type="subcellular location">
    <subcellularLocation>
        <location evidence="1">Cell membrane</location>
        <topology evidence="1">Multi-pass membrane protein</topology>
    </subcellularLocation>
</comment>
<dbReference type="PANTHER" id="PTHR24221:SF590">
    <property type="entry name" value="COMPONENT LINKED WITH THE ASSEMBLY OF CYTOCHROME' TRANSPORT TRANSMEMBRANE ATP-BINDING PROTEIN ABC TRANSPORTER CYDD-RELATED"/>
    <property type="match status" value="1"/>
</dbReference>
<dbReference type="Gene3D" id="1.20.1560.10">
    <property type="entry name" value="ABC transporter type 1, transmembrane domain"/>
    <property type="match status" value="1"/>
</dbReference>
<dbReference type="CDD" id="cd03228">
    <property type="entry name" value="ABCC_MRP_Like"/>
    <property type="match status" value="1"/>
</dbReference>
<dbReference type="RefSeq" id="WP_139366639.1">
    <property type="nucleotide sequence ID" value="NZ_FUWR01000001.1"/>
</dbReference>
<dbReference type="GO" id="GO:0005886">
    <property type="term" value="C:plasma membrane"/>
    <property type="evidence" value="ECO:0007669"/>
    <property type="project" value="UniProtKB-SubCell"/>
</dbReference>
<evidence type="ECO:0000256" key="3">
    <source>
        <dbReference type="ARBA" id="ARBA00022475"/>
    </source>
</evidence>
<dbReference type="InterPro" id="IPR017871">
    <property type="entry name" value="ABC_transporter-like_CS"/>
</dbReference>
<dbReference type="NCBIfam" id="TIGR02857">
    <property type="entry name" value="CydD"/>
    <property type="match status" value="1"/>
</dbReference>
<dbReference type="InterPro" id="IPR027417">
    <property type="entry name" value="P-loop_NTPase"/>
</dbReference>
<dbReference type="STRING" id="115783.SAMN02745119_00250"/>
<feature type="transmembrane region" description="Helical" evidence="9">
    <location>
        <begin position="249"/>
        <end position="272"/>
    </location>
</feature>
<feature type="domain" description="ABC transporter" evidence="10">
    <location>
        <begin position="366"/>
        <end position="592"/>
    </location>
</feature>
<dbReference type="Pfam" id="PF00005">
    <property type="entry name" value="ABC_tran"/>
    <property type="match status" value="1"/>
</dbReference>
<dbReference type="InterPro" id="IPR003439">
    <property type="entry name" value="ABC_transporter-like_ATP-bd"/>
</dbReference>
<feature type="transmembrane region" description="Helical" evidence="9">
    <location>
        <begin position="144"/>
        <end position="163"/>
    </location>
</feature>
<dbReference type="GO" id="GO:0005524">
    <property type="term" value="F:ATP binding"/>
    <property type="evidence" value="ECO:0007669"/>
    <property type="project" value="UniProtKB-KW"/>
</dbReference>
<evidence type="ECO:0000256" key="7">
    <source>
        <dbReference type="ARBA" id="ARBA00022989"/>
    </source>
</evidence>
<dbReference type="Pfam" id="PF00664">
    <property type="entry name" value="ABC_membrane"/>
    <property type="match status" value="1"/>
</dbReference>
<dbReference type="PROSITE" id="PS50929">
    <property type="entry name" value="ABC_TM1F"/>
    <property type="match status" value="1"/>
</dbReference>
<accession>A0A1T4K1F9</accession>
<dbReference type="GO" id="GO:0140359">
    <property type="term" value="F:ABC-type transporter activity"/>
    <property type="evidence" value="ECO:0007669"/>
    <property type="project" value="InterPro"/>
</dbReference>
<evidence type="ECO:0000256" key="8">
    <source>
        <dbReference type="ARBA" id="ARBA00023136"/>
    </source>
</evidence>
<evidence type="ECO:0000259" key="11">
    <source>
        <dbReference type="PROSITE" id="PS50929"/>
    </source>
</evidence>